<evidence type="ECO:0000313" key="2">
    <source>
        <dbReference type="Proteomes" id="UP000263596"/>
    </source>
</evidence>
<feature type="non-terminal residue" evidence="1">
    <location>
        <position position="1"/>
    </location>
</feature>
<name>A0A3D2SMV6_9GAMM</name>
<comment type="caution">
    <text evidence="1">The sequence shown here is derived from an EMBL/GenBank/DDBJ whole genome shotgun (WGS) entry which is preliminary data.</text>
</comment>
<dbReference type="Proteomes" id="UP000263596">
    <property type="component" value="Unassembled WGS sequence"/>
</dbReference>
<dbReference type="AlphaFoldDB" id="A0A3D2SMV6"/>
<reference evidence="1 2" key="1">
    <citation type="journal article" date="2018" name="Nat. Biotechnol.">
        <title>A standardized bacterial taxonomy based on genome phylogeny substantially revises the tree of life.</title>
        <authorList>
            <person name="Parks D.H."/>
            <person name="Chuvochina M."/>
            <person name="Waite D.W."/>
            <person name="Rinke C."/>
            <person name="Skarshewski A."/>
            <person name="Chaumeil P.A."/>
            <person name="Hugenholtz P."/>
        </authorList>
    </citation>
    <scope>NUCLEOTIDE SEQUENCE [LARGE SCALE GENOMIC DNA]</scope>
    <source>
        <strain evidence="1">UBA9669</strain>
    </source>
</reference>
<protein>
    <submittedName>
        <fullName evidence="1">tRNA threonylcarbamoyladenosine biosynthesis protein RimN</fullName>
    </submittedName>
</protein>
<dbReference type="EMBL" id="DPVE01000122">
    <property type="protein sequence ID" value="HCK29905.1"/>
    <property type="molecule type" value="Genomic_DNA"/>
</dbReference>
<organism evidence="1 2">
    <name type="scientific">Acinetobacter ursingii</name>
    <dbReference type="NCBI Taxonomy" id="108980"/>
    <lineage>
        <taxon>Bacteria</taxon>
        <taxon>Pseudomonadati</taxon>
        <taxon>Pseudomonadota</taxon>
        <taxon>Gammaproteobacteria</taxon>
        <taxon>Moraxellales</taxon>
        <taxon>Moraxellaceae</taxon>
        <taxon>Acinetobacter</taxon>
    </lineage>
</organism>
<sequence length="21" mass="2238">LGLSQEPSRIIDALTGQVIRA</sequence>
<proteinExistence type="predicted"/>
<evidence type="ECO:0000313" key="1">
    <source>
        <dbReference type="EMBL" id="HCK29905.1"/>
    </source>
</evidence>
<gene>
    <name evidence="1" type="ORF">DHW29_06760</name>
</gene>
<accession>A0A3D2SMV6</accession>